<evidence type="ECO:0000313" key="1">
    <source>
        <dbReference type="EMBL" id="QHU18033.1"/>
    </source>
</evidence>
<dbReference type="EMBL" id="MN740922">
    <property type="protein sequence ID" value="QHU18033.1"/>
    <property type="molecule type" value="Genomic_DNA"/>
</dbReference>
<proteinExistence type="predicted"/>
<protein>
    <submittedName>
        <fullName evidence="1">Uncharacterized protein</fullName>
    </submittedName>
</protein>
<organism evidence="1">
    <name type="scientific">viral metagenome</name>
    <dbReference type="NCBI Taxonomy" id="1070528"/>
    <lineage>
        <taxon>unclassified sequences</taxon>
        <taxon>metagenomes</taxon>
        <taxon>organismal metagenomes</taxon>
    </lineage>
</organism>
<dbReference type="AlphaFoldDB" id="A0A6C0KL68"/>
<reference evidence="1" key="1">
    <citation type="journal article" date="2020" name="Nature">
        <title>Giant virus diversity and host interactions through global metagenomics.</title>
        <authorList>
            <person name="Schulz F."/>
            <person name="Roux S."/>
            <person name="Paez-Espino D."/>
            <person name="Jungbluth S."/>
            <person name="Walsh D.A."/>
            <person name="Denef V.J."/>
            <person name="McMahon K.D."/>
            <person name="Konstantinidis K.T."/>
            <person name="Eloe-Fadrosh E.A."/>
            <person name="Kyrpides N.C."/>
            <person name="Woyke T."/>
        </authorList>
    </citation>
    <scope>NUCLEOTIDE SEQUENCE</scope>
    <source>
        <strain evidence="1">GVMAG-S-3300012919-55</strain>
    </source>
</reference>
<name>A0A6C0KL68_9ZZZZ</name>
<accession>A0A6C0KL68</accession>
<sequence>MKIFILLSFVFKLYSSLIFGNHKIVELDKSHLKNYANNWIDIWKGNPHPLTDIRINECWKSIIWCTTNRYNKNAHCLFYKKQNFFIFVCENERQNELTIEGILENPENIYTNKQMNELYTQLQNLSNMSNYTLNIKPLRNWSHGFYFYEYQ</sequence>